<dbReference type="InterPro" id="IPR045851">
    <property type="entry name" value="AMP-bd_C_sf"/>
</dbReference>
<evidence type="ECO:0000256" key="7">
    <source>
        <dbReference type="ARBA" id="ARBA00029443"/>
    </source>
</evidence>
<dbReference type="InterPro" id="IPR018201">
    <property type="entry name" value="Ketoacyl_synth_AS"/>
</dbReference>
<dbReference type="GO" id="GO:0005737">
    <property type="term" value="C:cytoplasm"/>
    <property type="evidence" value="ECO:0007669"/>
    <property type="project" value="TreeGrafter"/>
</dbReference>
<dbReference type="Pfam" id="PF00109">
    <property type="entry name" value="ketoacyl-synt"/>
    <property type="match status" value="1"/>
</dbReference>
<dbReference type="SUPFAM" id="SSF47336">
    <property type="entry name" value="ACP-like"/>
    <property type="match status" value="3"/>
</dbReference>
<dbReference type="Gene3D" id="2.30.38.10">
    <property type="entry name" value="Luciferase, Domain 3"/>
    <property type="match status" value="1"/>
</dbReference>
<dbReference type="InterPro" id="IPR029479">
    <property type="entry name" value="Nitroreductase"/>
</dbReference>
<dbReference type="InterPro" id="IPR016035">
    <property type="entry name" value="Acyl_Trfase/lysoPLipase"/>
</dbReference>
<dbReference type="STRING" id="661367.LLO_0976"/>
<dbReference type="CDD" id="cd19535">
    <property type="entry name" value="Cyc_NRPS"/>
    <property type="match status" value="1"/>
</dbReference>
<dbReference type="PROSITE" id="PS00012">
    <property type="entry name" value="PHOSPHOPANTETHEINE"/>
    <property type="match status" value="1"/>
</dbReference>
<dbReference type="FunFam" id="3.30.559.10:FF:000023">
    <property type="entry name" value="Non-ribosomal peptide synthetase"/>
    <property type="match status" value="1"/>
</dbReference>
<dbReference type="Gene3D" id="3.40.109.10">
    <property type="entry name" value="NADH Oxidase"/>
    <property type="match status" value="1"/>
</dbReference>
<proteinExistence type="inferred from homology"/>
<dbReference type="SMART" id="SM00825">
    <property type="entry name" value="PKS_KS"/>
    <property type="match status" value="1"/>
</dbReference>
<dbReference type="CDD" id="cd19531">
    <property type="entry name" value="LCL_NRPS-like"/>
    <property type="match status" value="1"/>
</dbReference>
<feature type="domain" description="Carrier" evidence="8">
    <location>
        <begin position="2969"/>
        <end position="3044"/>
    </location>
</feature>
<keyword evidence="4" id="KW-0597">Phosphoprotein</keyword>
<dbReference type="FunFam" id="3.30.300.30:FF:000015">
    <property type="entry name" value="Nonribosomal peptide synthase SidD"/>
    <property type="match status" value="1"/>
</dbReference>
<accession>D3HR04</accession>
<dbReference type="InterPro" id="IPR023213">
    <property type="entry name" value="CAT-like_dom_sf"/>
</dbReference>
<dbReference type="OrthoDB" id="9757559at2"/>
<dbReference type="GO" id="GO:0031177">
    <property type="term" value="F:phosphopantetheine binding"/>
    <property type="evidence" value="ECO:0007669"/>
    <property type="project" value="InterPro"/>
</dbReference>
<dbReference type="InterPro" id="IPR001242">
    <property type="entry name" value="Condensation_dom"/>
</dbReference>
<dbReference type="InterPro" id="IPR016036">
    <property type="entry name" value="Malonyl_transacylase_ACP-bd"/>
</dbReference>
<dbReference type="PANTHER" id="PTHR45527">
    <property type="entry name" value="NONRIBOSOMAL PEPTIDE SYNTHETASE"/>
    <property type="match status" value="1"/>
</dbReference>
<dbReference type="Pfam" id="PF00698">
    <property type="entry name" value="Acyl_transf_1"/>
    <property type="match status" value="1"/>
</dbReference>
<dbReference type="HOGENOM" id="CLU_225245_0_0_6"/>
<dbReference type="GO" id="GO:0043041">
    <property type="term" value="P:amino acid activation for nonribosomal peptide biosynthetic process"/>
    <property type="evidence" value="ECO:0007669"/>
    <property type="project" value="TreeGrafter"/>
</dbReference>
<evidence type="ECO:0000313" key="10">
    <source>
        <dbReference type="EMBL" id="CBJ11326.1"/>
    </source>
</evidence>
<feature type="domain" description="Carrier" evidence="8">
    <location>
        <begin position="891"/>
        <end position="968"/>
    </location>
</feature>
<dbReference type="KEGG" id="llo:LLO_0976"/>
<evidence type="ECO:0000313" key="11">
    <source>
        <dbReference type="Proteomes" id="UP000001060"/>
    </source>
</evidence>
<dbReference type="eggNOG" id="COG3321">
    <property type="taxonomic scope" value="Bacteria"/>
</dbReference>
<dbReference type="Gene3D" id="3.40.366.10">
    <property type="entry name" value="Malonyl-Coenzyme A Acyl Carrier Protein, domain 2"/>
    <property type="match status" value="1"/>
</dbReference>
<evidence type="ECO:0000256" key="2">
    <source>
        <dbReference type="ARBA" id="ARBA00005194"/>
    </source>
</evidence>
<reference evidence="10 11" key="1">
    <citation type="journal article" date="2010" name="PLoS Genet.">
        <title>Analysis of the Legionella longbeachae genome and transcriptome uncovers unique strategies to cause Legionnaires' disease.</title>
        <authorList>
            <person name="Cazalet C."/>
            <person name="Gomez-Valero L."/>
            <person name="Rusniok C."/>
            <person name="Lomma M."/>
            <person name="Dervins-Ravault D."/>
            <person name="Newton H."/>
            <person name="Sansom F."/>
            <person name="Jarraud S."/>
            <person name="Zidane N."/>
            <person name="Ma L."/>
            <person name="Bouchier C."/>
            <person name="Etienne J."/>
            <person name="Hartland E."/>
            <person name="Buchrieser C."/>
        </authorList>
    </citation>
    <scope>NUCLEOTIDE SEQUENCE [LARGE SCALE GENOMIC DNA]</scope>
    <source>
        <strain evidence="10 11">NSW150</strain>
    </source>
</reference>
<dbReference type="GO" id="GO:0044550">
    <property type="term" value="P:secondary metabolite biosynthetic process"/>
    <property type="evidence" value="ECO:0007669"/>
    <property type="project" value="TreeGrafter"/>
</dbReference>
<dbReference type="InterPro" id="IPR014031">
    <property type="entry name" value="Ketoacyl_synth_C"/>
</dbReference>
<evidence type="ECO:0000256" key="6">
    <source>
        <dbReference type="ARBA" id="ARBA00022679"/>
    </source>
</evidence>
<dbReference type="InterPro" id="IPR036736">
    <property type="entry name" value="ACP-like_sf"/>
</dbReference>
<evidence type="ECO:0000256" key="4">
    <source>
        <dbReference type="ARBA" id="ARBA00022553"/>
    </source>
</evidence>
<dbReference type="InterPro" id="IPR000415">
    <property type="entry name" value="Nitroreductase-like"/>
</dbReference>
<organism evidence="10 11">
    <name type="scientific">Legionella longbeachae serogroup 1 (strain NSW150)</name>
    <dbReference type="NCBI Taxonomy" id="661367"/>
    <lineage>
        <taxon>Bacteria</taxon>
        <taxon>Pseudomonadati</taxon>
        <taxon>Pseudomonadota</taxon>
        <taxon>Gammaproteobacteria</taxon>
        <taxon>Legionellales</taxon>
        <taxon>Legionellaceae</taxon>
        <taxon>Legionella</taxon>
    </lineage>
</organism>
<dbReference type="GO" id="GO:0016491">
    <property type="term" value="F:oxidoreductase activity"/>
    <property type="evidence" value="ECO:0007669"/>
    <property type="project" value="InterPro"/>
</dbReference>
<dbReference type="Pfam" id="PF13193">
    <property type="entry name" value="AMP-binding_C"/>
    <property type="match status" value="1"/>
</dbReference>
<dbReference type="PROSITE" id="PS00455">
    <property type="entry name" value="AMP_BINDING"/>
    <property type="match status" value="2"/>
</dbReference>
<dbReference type="Pfam" id="PF00881">
    <property type="entry name" value="Nitroreductase"/>
    <property type="match status" value="1"/>
</dbReference>
<dbReference type="InterPro" id="IPR020806">
    <property type="entry name" value="PKS_PP-bd"/>
</dbReference>
<dbReference type="Gene3D" id="3.30.559.30">
    <property type="entry name" value="Nonribosomal peptide synthetase, condensation domain"/>
    <property type="match status" value="2"/>
</dbReference>
<dbReference type="InterPro" id="IPR010071">
    <property type="entry name" value="AA_adenyl_dom"/>
</dbReference>
<dbReference type="SUPFAM" id="SSF52151">
    <property type="entry name" value="FabD/lysophospholipase-like"/>
    <property type="match status" value="1"/>
</dbReference>
<dbReference type="UniPathway" id="UPA00094"/>
<dbReference type="InterPro" id="IPR032821">
    <property type="entry name" value="PKS_assoc"/>
</dbReference>
<keyword evidence="11" id="KW-1185">Reference proteome</keyword>
<dbReference type="Pfam" id="PF00501">
    <property type="entry name" value="AMP-binding"/>
    <property type="match status" value="2"/>
</dbReference>
<keyword evidence="6" id="KW-0808">Transferase</keyword>
<dbReference type="Gene3D" id="3.40.50.12780">
    <property type="entry name" value="N-terminal domain of ligase-like"/>
    <property type="match status" value="1"/>
</dbReference>
<evidence type="ECO:0000256" key="3">
    <source>
        <dbReference type="ARBA" id="ARBA00022450"/>
    </source>
</evidence>
<sequence length="3282" mass="369360">MKYSTNNDLLALVGIGLRLPGAKHPEAFWELLTKEICTVNKKSRPGLMQAEYYSLLENIDQFDADFFNIPANEAQAMDPQQRLLLEVSVEALHDAHIKPSSTKGKKIGVFVGISNADYSAITFANPSLIDAYALTGISPSICSNRIAYFFDWHGPALTIDTACSSSLTALHLARTSLLNGEANAALVAGANLILTPHVQTGYAQAAALSPEGLCRAFDAGANGVVRGEGVAAVYLKRLEDAKADGDRIYCVIAGTGVAQDGQTNGLTAPNPLGQKRAIQAALNAAGIKPHQIDYVETHGTGTLLGDPVEAKALAEVYSELRPQGQVLKIGSVKTNLGHLEAAAGLFGFIKAALCIYKKQLVASLHFANPNPYIPFTEYKLAVQTQNEAWVSDTYCAGVSSFGFGGTNVHIIALADRASPAQEKPFQSYPLKSYILPISAKNNPGLSVGLESWKQTLNQIPVSQWHHQIANGVRSYDEMNYRNAYVFRNKEELQQLLPSAVQKKRRSQPKVAFIFSGMGSQSLAMGRVLLTIHPFREAIIQCDKVLKELLNWSLYSILKGNSSMNPEDNPEVAQVLIFSIQIALFETFKCFGVKPTAVVGSSMGEVAAAYAAGYFDLKTAAHLFVTRIRLLVSRIDTGAIAVVFLSPQEASEWVVQFPKLWLAAHNAPNQVLIAGDINSIDQLLARLENEKINAKKLKGGSAPSHTPLINPIKKDFFHLLSSLTTQTPHTSFYSTVTGAKYQDSLDQEYWWKNLSGPIHYLEAISSLEKEQQPIYIELSPHPVLIANTLAIVQGAREEVELLPCLTREDTDEVTFLNCLGQLYKANSSINWEILYPPCYQDPSLALPMYPWNHHSYWKEQPKTQVAVQEQDSASYSDYPLRQTVLSLREKLKQTLWLEEYLSNKLAQALKIPQTNIQLDQSLKDLGIGSLIGMDLYNRLKNDFGVTMPIAFFLSGPSLKNIAQEVLTKLLETPTALRITKQPNQTNVLLSFGQERLLFIQQLIDKPYVYHIPIRIELTGQLNIEALKQAFAGLLARHQILRTVYQKDQGQFNAVVVPQSDFDFHHQQLDFSNEEELTRTLYECAIKPFNYANQALLRVHVFTLMTNPDRHTLILTIHHLVADGWGLKVLLHDLTLLYNHQLNQNTPPPKPLPFQFSDYAFWQKQQWQQGAWENQLNYWQERLENCPIESSFALDEPRPEQQSFNGERRVFIITQQEKKNIDAFCTAQGITPFMLLTTLVGILLYRTTGHTDIVLGTPVAGRQEPGTEQLVGCLLNMIPLRLQFEPQEPVSSLLNLVNQEVVNALAHQEIPLEKILEALEVPRRLSHSPLFQVVVAFHAPVPLQQFATLTAHLIDLDLKTAKFDVSFSFIEKEETLEGVIEYNTDLFTQTTVEHWLIAFHNVLHAILNSVTEYTIDSLPLEDPLKLEHRIQTIKKELAGKSHYCPILVTQHVSYQIAQCPDAIAISNDTDSWTYNELQQMAERCAYQLQQSSIKAHTIALCMPAGLELIAVQWASWLINACFVSIDPNLSSTQINQILTSTKADCIIYQTECPDVKIPALSWDKIKATKNKSPLLLSKIIPEDKAYLMLTSGTTGTPKVIEITHASLAHLVNWHLETYKNTSHSQCSQLAGISFDASLWEIWTALSAGSTLHIPNPEIKHDLHHLHQWIHEKQISHCFLPTPLFELCSDLDWRQSNLEYVFTGGDRLRIWPNSNWPCQVINHYGPAECTVVSSSLNLTEKKKPTATHPGIGKAIGYNVLLLLNAAQQPVPPGFIGEIYIAGPSVGLGYRTPDKNHSFIPNLFGSGILYKTGDFARQDKYGFFEFLGRRDQQIKINGVRIELAEIELIISTLPYIQQVELLVLEEKQLACFITLKEHPGTPPITEIPNHVKAAIKQQLGPYKVPGLIQVLEKMPVTANGKIDRKRLALQTCPIEKSVIDPNNTIVNRLLTLLKTVLKNEKITPDSHFFAYGGNSILAMQFIALIQQHFHIELSVKELFANPNLHQMAQIIEARQKTRIPALIPDPEQHYVPFPLTDIQQAYWIGRRSDLAGGGVSAQIYLEIDAHTLDIKYLQQAVNGLIARHAMLRTLINDEGLQYTLEKVPGYVIETHDLSQSPNWLLEQRNHLSHHYFNANQWPLFRLSISTDYQQFYRIHFNIDGLIADAHSLKILLDDLWNLYQGKSLIPLSLSFRDYLIYTITQLPPKEESKQYWLKRLSYIAQAPQLPLLNKVVSQPVFKRKSKIVPANIWGALKEQAKNHHLSPSTVLLTAFSTVLARWSEHPEFTLMLTVFNRRMVHPEVSSIVGDFTTVLPFSTSVSYHQPFIQYAKEIQDTVLDNLEHSDVGGIWILRELHKQGKGPFPVVFTSFLSEDFDTQATPFGTIAYSLTQTPQVWLDHQVSEYQGELHFNWDYNAPLFAKKTIEDLFLAYCDLLERLAENAALWEREKLDIGHPKLRQSLQQATHLTPVPASNMDLYSLFERHEHDDAEALITPTQSITYKKLHDLVKQGRTVLQHYGIQIGDKVALCLPKSIEQIAAVLAILAEGACFVPLGLNQPNHRMDHILKQAQARFLLVHEEHALQEKLITIYWTKELSQAQPCTTPRASSNPKSLAYIIFTSGSTGMPKGVQIQHQAVVPTLLAVNELVKLNTKDTILYSADLSFDLAIYDIFGAFLAKARTAIPEAIENKNIDELASFARRASVSIWNSVPTLFHMYFGLATKQKQYEIPSLRCVLLSGDWLCVKMCQQVRSQLPYVRLISLGGATEASIWSIYYPIDKVDPHWQSIPYGTALPGQQVLVYNNQMELCPPLVSGNLYIAGVGLSLGYTNDPTMNSKKFIEHQGIRLYDTGDRGRYLPDFSVEFLGRRDNQVKIQGYRIELGEIEHQLKMSPAIKEAIVLASGKPREEKTLVAYIECYDVQQNLEELNLAEYLTHYLPFYMIPRCFIKQEYWPLNSNGKIDRKQLPEPQTTSIIKQPIKETAVKEQLRTIIQSILKINDLEDEKEFLTLGANSIDLVLISNRLQEQFGFSPGMSEMFRLKNLELLTQYYQEHQGRNKTIHRSLLAGKEREQFKLSKKWIRALVGEQITLHPEGAVHPIKTQSSRQFAGKPLSKQQLTQLLAILSQSQQGQEFKAHYPSAGSLFPVQTYLMIKKNSVEDIDQGVYYFHPLENQLIKLNTQTARADQVHLAMNIPIGEQSCCSLFFFNSLDAIEPLYAESSLQYGLIEAGAMTQLLRMHASTLKIGICSIGQVNIDLIKTLAQLNSRYQFLHALEVGTLITEEQSEAWEELTF</sequence>
<comment type="similarity">
    <text evidence="7">In the C-terminal section; belongs to the NRP synthetase family.</text>
</comment>
<dbReference type="SUPFAM" id="SSF55048">
    <property type="entry name" value="Probable ACP-binding domain of malonyl-CoA ACP transacylase"/>
    <property type="match status" value="1"/>
</dbReference>
<evidence type="ECO:0000256" key="5">
    <source>
        <dbReference type="ARBA" id="ARBA00022598"/>
    </source>
</evidence>
<dbReference type="InterPro" id="IPR025110">
    <property type="entry name" value="AMP-bd_C"/>
</dbReference>
<keyword evidence="3" id="KW-0596">Phosphopantetheine</keyword>
<dbReference type="Gene3D" id="3.40.47.10">
    <property type="match status" value="1"/>
</dbReference>
<dbReference type="NCBIfam" id="TIGR01733">
    <property type="entry name" value="AA-adenyl-dom"/>
    <property type="match status" value="1"/>
</dbReference>
<dbReference type="RefSeq" id="WP_003632371.1">
    <property type="nucleotide sequence ID" value="NC_013861.1"/>
</dbReference>
<dbReference type="PROSITE" id="PS52004">
    <property type="entry name" value="KS3_2"/>
    <property type="match status" value="1"/>
</dbReference>
<dbReference type="Gene3D" id="3.30.70.3290">
    <property type="match status" value="1"/>
</dbReference>
<comment type="pathway">
    <text evidence="2">Lipid metabolism; fatty acid biosynthesis.</text>
</comment>
<dbReference type="InterPro" id="IPR020841">
    <property type="entry name" value="PKS_Beta-ketoAc_synthase_dom"/>
</dbReference>
<dbReference type="CDD" id="cd00833">
    <property type="entry name" value="PKS"/>
    <property type="match status" value="1"/>
</dbReference>
<dbReference type="Gene3D" id="3.30.300.30">
    <property type="match status" value="2"/>
</dbReference>
<dbReference type="InterPro" id="IPR001227">
    <property type="entry name" value="Ac_transferase_dom_sf"/>
</dbReference>
<dbReference type="PROSITE" id="PS00606">
    <property type="entry name" value="KS3_1"/>
    <property type="match status" value="1"/>
</dbReference>
<gene>
    <name evidence="10" type="ordered locus">LLO_0976</name>
</gene>
<evidence type="ECO:0000259" key="8">
    <source>
        <dbReference type="PROSITE" id="PS50075"/>
    </source>
</evidence>
<dbReference type="GO" id="GO:0016874">
    <property type="term" value="F:ligase activity"/>
    <property type="evidence" value="ECO:0007669"/>
    <property type="project" value="UniProtKB-KW"/>
</dbReference>
<dbReference type="SUPFAM" id="SSF55469">
    <property type="entry name" value="FMN-dependent nitroreductase-like"/>
    <property type="match status" value="1"/>
</dbReference>
<dbReference type="InterPro" id="IPR042099">
    <property type="entry name" value="ANL_N_sf"/>
</dbReference>
<dbReference type="InterPro" id="IPR016039">
    <property type="entry name" value="Thiolase-like"/>
</dbReference>
<dbReference type="eggNOG" id="COG1020">
    <property type="taxonomic scope" value="Bacteria"/>
</dbReference>
<evidence type="ECO:0000256" key="1">
    <source>
        <dbReference type="ARBA" id="ARBA00001957"/>
    </source>
</evidence>
<dbReference type="Gene3D" id="1.10.1200.10">
    <property type="entry name" value="ACP-like"/>
    <property type="match status" value="3"/>
</dbReference>
<dbReference type="Proteomes" id="UP000001060">
    <property type="component" value="Chromosome"/>
</dbReference>
<dbReference type="SUPFAM" id="SSF56801">
    <property type="entry name" value="Acetyl-CoA synthetase-like"/>
    <property type="match status" value="2"/>
</dbReference>
<dbReference type="InterPro" id="IPR009081">
    <property type="entry name" value="PP-bd_ACP"/>
</dbReference>
<dbReference type="InterPro" id="IPR014043">
    <property type="entry name" value="Acyl_transferase_dom"/>
</dbReference>
<dbReference type="GeneID" id="40925210"/>
<name>D3HR04_LEGLN</name>
<protein>
    <submittedName>
        <fullName evidence="10">Putative non-ribosomal peptide synthase</fullName>
    </submittedName>
</protein>
<dbReference type="NCBIfam" id="TIGR03605">
    <property type="entry name" value="antibiot_sagB"/>
    <property type="match status" value="1"/>
</dbReference>
<dbReference type="Pfam" id="PF16197">
    <property type="entry name" value="KAsynt_C_assoc"/>
    <property type="match status" value="1"/>
</dbReference>
<feature type="domain" description="Ketosynthase family 3 (KS3)" evidence="9">
    <location>
        <begin position="7"/>
        <end position="414"/>
    </location>
</feature>
<dbReference type="Pfam" id="PF02801">
    <property type="entry name" value="Ketoacyl-synt_C"/>
    <property type="match status" value="1"/>
</dbReference>
<dbReference type="CDD" id="cd05930">
    <property type="entry name" value="A_NRPS"/>
    <property type="match status" value="1"/>
</dbReference>
<dbReference type="InterPro" id="IPR006162">
    <property type="entry name" value="Ppantetheine_attach_site"/>
</dbReference>
<dbReference type="GO" id="GO:0006633">
    <property type="term" value="P:fatty acid biosynthetic process"/>
    <property type="evidence" value="ECO:0007669"/>
    <property type="project" value="UniProtKB-UniPathway"/>
</dbReference>
<dbReference type="SUPFAM" id="SSF52777">
    <property type="entry name" value="CoA-dependent acyltransferases"/>
    <property type="match status" value="4"/>
</dbReference>
<dbReference type="PROSITE" id="PS50075">
    <property type="entry name" value="CARRIER"/>
    <property type="match status" value="3"/>
</dbReference>
<dbReference type="CDD" id="cd02142">
    <property type="entry name" value="McbC_SagB-like_oxidoreductase"/>
    <property type="match status" value="1"/>
</dbReference>
<dbReference type="Gene3D" id="3.40.50.980">
    <property type="match status" value="2"/>
</dbReference>
<dbReference type="EMBL" id="FN650140">
    <property type="protein sequence ID" value="CBJ11326.1"/>
    <property type="molecule type" value="Genomic_DNA"/>
</dbReference>
<dbReference type="SMART" id="SM00823">
    <property type="entry name" value="PKS_PP"/>
    <property type="match status" value="3"/>
</dbReference>
<dbReference type="InterPro" id="IPR000873">
    <property type="entry name" value="AMP-dep_synth/lig_dom"/>
</dbReference>
<dbReference type="PANTHER" id="PTHR45527:SF1">
    <property type="entry name" value="FATTY ACID SYNTHASE"/>
    <property type="match status" value="1"/>
</dbReference>
<keyword evidence="5" id="KW-0436">Ligase</keyword>
<dbReference type="FunFam" id="3.30.559.30:FF:000006">
    <property type="entry name" value="Yersiniabactin polyketide/non-ribosomal peptide synthetase"/>
    <property type="match status" value="1"/>
</dbReference>
<dbReference type="InterPro" id="IPR020051">
    <property type="entry name" value="SagB-type_dehydrogenase"/>
</dbReference>
<dbReference type="Gene3D" id="3.30.559.10">
    <property type="entry name" value="Chloramphenicol acetyltransferase-like domain"/>
    <property type="match status" value="2"/>
</dbReference>
<dbReference type="SUPFAM" id="SSF53901">
    <property type="entry name" value="Thiolase-like"/>
    <property type="match status" value="1"/>
</dbReference>
<dbReference type="GO" id="GO:0004315">
    <property type="term" value="F:3-oxoacyl-[acyl-carrier-protein] synthase activity"/>
    <property type="evidence" value="ECO:0007669"/>
    <property type="project" value="InterPro"/>
</dbReference>
<dbReference type="Pfam" id="PF00668">
    <property type="entry name" value="Condensation"/>
    <property type="match status" value="2"/>
</dbReference>
<dbReference type="InterPro" id="IPR020845">
    <property type="entry name" value="AMP-binding_CS"/>
</dbReference>
<feature type="domain" description="Carrier" evidence="8">
    <location>
        <begin position="1936"/>
        <end position="2011"/>
    </location>
</feature>
<dbReference type="InterPro" id="IPR057737">
    <property type="entry name" value="Condensation_MtbB-like"/>
</dbReference>
<dbReference type="InterPro" id="IPR014030">
    <property type="entry name" value="Ketoacyl_synth_N"/>
</dbReference>
<evidence type="ECO:0000259" key="9">
    <source>
        <dbReference type="PROSITE" id="PS52004"/>
    </source>
</evidence>
<dbReference type="SMART" id="SM00827">
    <property type="entry name" value="PKS_AT"/>
    <property type="match status" value="1"/>
</dbReference>
<comment type="cofactor">
    <cofactor evidence="1">
        <name>pantetheine 4'-phosphate</name>
        <dbReference type="ChEBI" id="CHEBI:47942"/>
    </cofactor>
</comment>
<dbReference type="Pfam" id="PF00550">
    <property type="entry name" value="PP-binding"/>
    <property type="match status" value="3"/>
</dbReference>